<name>A0A4R9IGQ4_9LEPT</name>
<protein>
    <submittedName>
        <fullName evidence="1">Uncharacterized protein</fullName>
    </submittedName>
</protein>
<keyword evidence="2" id="KW-1185">Reference proteome</keyword>
<dbReference type="EMBL" id="RQFK01000011">
    <property type="protein sequence ID" value="TGK86777.1"/>
    <property type="molecule type" value="Genomic_DNA"/>
</dbReference>
<evidence type="ECO:0000313" key="2">
    <source>
        <dbReference type="Proteomes" id="UP000298009"/>
    </source>
</evidence>
<sequence length="329" mass="39026">MRRSLRNFMILGFLLVDSLYAFPDRDARGERIDNFVSLQSKISLSLTKRSYQAGERVPLTFTVTNTGKEVVRIFPSFDYRYSFQIIVKDENDRILTPIEDPEFPDPILKRRTTIVNLVGDENKEVSLHRNESFSKTIYLDEHYSFLPENKFYVTGYFYPNYTEDKSAFLRSQNTVGFLFQNSKAERKETVTRQITENGGLSPEETIFLFLGAEMKKHWEYHFKWIDFSEYILAYDRYSSAYTEAGLGERETIIEDFKEYLTETPSGVLKYFKVMNVDYPSKRDARVQVYVERMMGRFKTRYEYIYTLRQEEGSRVGFWQIKNLLVKVKK</sequence>
<organism evidence="1 2">
    <name type="scientific">Leptospira noumeaensis</name>
    <dbReference type="NCBI Taxonomy" id="2484964"/>
    <lineage>
        <taxon>Bacteria</taxon>
        <taxon>Pseudomonadati</taxon>
        <taxon>Spirochaetota</taxon>
        <taxon>Spirochaetia</taxon>
        <taxon>Leptospirales</taxon>
        <taxon>Leptospiraceae</taxon>
        <taxon>Leptospira</taxon>
    </lineage>
</organism>
<gene>
    <name evidence="1" type="ORF">EHQ24_04005</name>
</gene>
<proteinExistence type="predicted"/>
<dbReference type="RefSeq" id="WP_135600400.1">
    <property type="nucleotide sequence ID" value="NZ_RQFK01000011.1"/>
</dbReference>
<dbReference type="OrthoDB" id="334970at2"/>
<comment type="caution">
    <text evidence="1">The sequence shown here is derived from an EMBL/GenBank/DDBJ whole genome shotgun (WGS) entry which is preliminary data.</text>
</comment>
<reference evidence="1" key="1">
    <citation type="journal article" date="2019" name="PLoS Negl. Trop. Dis.">
        <title>Revisiting the worldwide diversity of Leptospira species in the environment.</title>
        <authorList>
            <person name="Vincent A.T."/>
            <person name="Schiettekatte O."/>
            <person name="Bourhy P."/>
            <person name="Veyrier F.J."/>
            <person name="Picardeau M."/>
        </authorList>
    </citation>
    <scope>NUCLEOTIDE SEQUENCE [LARGE SCALE GENOMIC DNA]</scope>
    <source>
        <strain evidence="1">201800287</strain>
    </source>
</reference>
<dbReference type="AlphaFoldDB" id="A0A4R9IGQ4"/>
<accession>A0A4R9IGQ4</accession>
<evidence type="ECO:0000313" key="1">
    <source>
        <dbReference type="EMBL" id="TGK86777.1"/>
    </source>
</evidence>
<dbReference type="Proteomes" id="UP000298009">
    <property type="component" value="Unassembled WGS sequence"/>
</dbReference>